<keyword evidence="1" id="KW-0862">Zinc</keyword>
<keyword evidence="4" id="KW-1185">Reference proteome</keyword>
<keyword evidence="1" id="KW-0479">Metal-binding</keyword>
<evidence type="ECO:0000313" key="4">
    <source>
        <dbReference type="Proteomes" id="UP000799444"/>
    </source>
</evidence>
<dbReference type="PROSITE" id="PS00028">
    <property type="entry name" value="ZINC_FINGER_C2H2_1"/>
    <property type="match status" value="1"/>
</dbReference>
<dbReference type="PROSITE" id="PS50157">
    <property type="entry name" value="ZINC_FINGER_C2H2_2"/>
    <property type="match status" value="1"/>
</dbReference>
<organism evidence="3 4">
    <name type="scientific">Polyplosphaeria fusca</name>
    <dbReference type="NCBI Taxonomy" id="682080"/>
    <lineage>
        <taxon>Eukaryota</taxon>
        <taxon>Fungi</taxon>
        <taxon>Dikarya</taxon>
        <taxon>Ascomycota</taxon>
        <taxon>Pezizomycotina</taxon>
        <taxon>Dothideomycetes</taxon>
        <taxon>Pleosporomycetidae</taxon>
        <taxon>Pleosporales</taxon>
        <taxon>Tetraplosphaeriaceae</taxon>
        <taxon>Polyplosphaeria</taxon>
    </lineage>
</organism>
<evidence type="ECO:0000313" key="3">
    <source>
        <dbReference type="EMBL" id="KAF2727597.1"/>
    </source>
</evidence>
<comment type="caution">
    <text evidence="3">The sequence shown here is derived from an EMBL/GenBank/DDBJ whole genome shotgun (WGS) entry which is preliminary data.</text>
</comment>
<dbReference type="InterPro" id="IPR013087">
    <property type="entry name" value="Znf_C2H2_type"/>
</dbReference>
<dbReference type="OrthoDB" id="3772622at2759"/>
<dbReference type="AlphaFoldDB" id="A0A9P4QMQ1"/>
<dbReference type="EMBL" id="ML996323">
    <property type="protein sequence ID" value="KAF2727597.1"/>
    <property type="molecule type" value="Genomic_DNA"/>
</dbReference>
<protein>
    <recommendedName>
        <fullName evidence="2">C2H2-type domain-containing protein</fullName>
    </recommendedName>
</protein>
<feature type="domain" description="C2H2-type" evidence="2">
    <location>
        <begin position="95"/>
        <end position="123"/>
    </location>
</feature>
<name>A0A9P4QMQ1_9PLEO</name>
<dbReference type="SMART" id="SM00355">
    <property type="entry name" value="ZnF_C2H2"/>
    <property type="match status" value="3"/>
</dbReference>
<accession>A0A9P4QMQ1</accession>
<gene>
    <name evidence="3" type="ORF">EJ04DRAFT_133495</name>
</gene>
<keyword evidence="1" id="KW-0863">Zinc-finger</keyword>
<dbReference type="Proteomes" id="UP000799444">
    <property type="component" value="Unassembled WGS sequence"/>
</dbReference>
<dbReference type="GO" id="GO:0008270">
    <property type="term" value="F:zinc ion binding"/>
    <property type="evidence" value="ECO:0007669"/>
    <property type="project" value="UniProtKB-KW"/>
</dbReference>
<reference evidence="3" key="1">
    <citation type="journal article" date="2020" name="Stud. Mycol.">
        <title>101 Dothideomycetes genomes: a test case for predicting lifestyles and emergence of pathogens.</title>
        <authorList>
            <person name="Haridas S."/>
            <person name="Albert R."/>
            <person name="Binder M."/>
            <person name="Bloem J."/>
            <person name="Labutti K."/>
            <person name="Salamov A."/>
            <person name="Andreopoulos B."/>
            <person name="Baker S."/>
            <person name="Barry K."/>
            <person name="Bills G."/>
            <person name="Bluhm B."/>
            <person name="Cannon C."/>
            <person name="Castanera R."/>
            <person name="Culley D."/>
            <person name="Daum C."/>
            <person name="Ezra D."/>
            <person name="Gonzalez J."/>
            <person name="Henrissat B."/>
            <person name="Kuo A."/>
            <person name="Liang C."/>
            <person name="Lipzen A."/>
            <person name="Lutzoni F."/>
            <person name="Magnuson J."/>
            <person name="Mondo S."/>
            <person name="Nolan M."/>
            <person name="Ohm R."/>
            <person name="Pangilinan J."/>
            <person name="Park H.-J."/>
            <person name="Ramirez L."/>
            <person name="Alfaro M."/>
            <person name="Sun H."/>
            <person name="Tritt A."/>
            <person name="Yoshinaga Y."/>
            <person name="Zwiers L.-H."/>
            <person name="Turgeon B."/>
            <person name="Goodwin S."/>
            <person name="Spatafora J."/>
            <person name="Crous P."/>
            <person name="Grigoriev I."/>
        </authorList>
    </citation>
    <scope>NUCLEOTIDE SEQUENCE</scope>
    <source>
        <strain evidence="3">CBS 125425</strain>
    </source>
</reference>
<evidence type="ECO:0000256" key="1">
    <source>
        <dbReference type="PROSITE-ProRule" id="PRU00042"/>
    </source>
</evidence>
<sequence>MDNPRNREPRNQSECLLGCGSFRGRSELTKHYQRTHVKTGTFDRPFPCPECLRQNMSEMLIEGGPSAWSNHVQAVHGKVHAPNLPSVANPVKGSSRCLLCERFFLEGGGLWRHVRRTHDQKEGSFKQPFPCPECYCQGKGDITINGFADWKDHVLSTHEDTGGFHPPTSRSFSPNAWLDDIHQQGSSGKRKRVGSVIHDLKAIADPAVDAAGCDWSDVTMVTSDTTCTTPGTATNSISGTQTPVSSVDSEILERIDLRLLSDYSRQGWKRFKSIPLDTLEVSDHDHRLSTQATDSRPVDFAKEGAELEDLKINCIPSTDP</sequence>
<proteinExistence type="predicted"/>
<evidence type="ECO:0000259" key="2">
    <source>
        <dbReference type="PROSITE" id="PS50157"/>
    </source>
</evidence>